<sequence>MPDALYILDAGVRALASTNEILGLANKEFRVAQLTAVDLAWCIAHTRNIINTHQLPWNQNGGILESPNAFNFSFKLLDTEDRPAAACMCSFCPRTEWEEDGEHFEEGPTLHVEMLQNFHLRDSELDGNTLKYALYAVLFFIIETQCTGVRLIEPINDSVANYYITQGFEDITGGSKTILWRSSENLLQWLREDIQVVNDDVEGEYFLGDNELSENESNGGENGN</sequence>
<organism evidence="1 2">
    <name type="scientific">Pectobacterium brasiliense</name>
    <dbReference type="NCBI Taxonomy" id="180957"/>
    <lineage>
        <taxon>Bacteria</taxon>
        <taxon>Pseudomonadati</taxon>
        <taxon>Pseudomonadota</taxon>
        <taxon>Gammaproteobacteria</taxon>
        <taxon>Enterobacterales</taxon>
        <taxon>Pectobacteriaceae</taxon>
        <taxon>Pectobacterium</taxon>
    </lineage>
</organism>
<accession>A0AAE2WFY5</accession>
<dbReference type="Proteomes" id="UP000768524">
    <property type="component" value="Unassembled WGS sequence"/>
</dbReference>
<proteinExistence type="predicted"/>
<reference evidence="1" key="1">
    <citation type="submission" date="2020-07" db="EMBL/GenBank/DDBJ databases">
        <title>A pangenomic view of the genus Pectobacterium provides insights into genome organization, phylogeny, and virulence.</title>
        <authorList>
            <person name="Jonkheer E."/>
            <person name="Brankovics B."/>
            <person name="Houwers I."/>
            <person name="Van Der Wolf J."/>
            <person name="Bonants P."/>
            <person name="Vreeburg R."/>
            <person name="Bollema R."/>
            <person name="De Haan J."/>
            <person name="Berke L."/>
            <person name="De Ridder D."/>
            <person name="Smit S."/>
            <person name="Van Der Lee T.A.J."/>
        </authorList>
    </citation>
    <scope>NUCLEOTIDE SEQUENCE</scope>
    <source>
        <strain evidence="1">NAK:433</strain>
    </source>
</reference>
<evidence type="ECO:0000313" key="1">
    <source>
        <dbReference type="EMBL" id="MBN3052205.1"/>
    </source>
</evidence>
<protein>
    <submittedName>
        <fullName evidence="1">Uncharacterized protein</fullName>
    </submittedName>
</protein>
<dbReference type="AlphaFoldDB" id="A0AAE2WFY5"/>
<dbReference type="EMBL" id="JACGEP010000027">
    <property type="protein sequence ID" value="MBN3052205.1"/>
    <property type="molecule type" value="Genomic_DNA"/>
</dbReference>
<name>A0AAE2WFY5_9GAMM</name>
<dbReference type="RefSeq" id="WP_205559310.1">
    <property type="nucleotide sequence ID" value="NZ_JACGEP010000027.1"/>
</dbReference>
<evidence type="ECO:0000313" key="2">
    <source>
        <dbReference type="Proteomes" id="UP000768524"/>
    </source>
</evidence>
<gene>
    <name evidence="1" type="ORF">H4F45_12095</name>
</gene>
<comment type="caution">
    <text evidence="1">The sequence shown here is derived from an EMBL/GenBank/DDBJ whole genome shotgun (WGS) entry which is preliminary data.</text>
</comment>